<dbReference type="GO" id="GO:0005524">
    <property type="term" value="F:ATP binding"/>
    <property type="evidence" value="ECO:0007669"/>
    <property type="project" value="UniProtKB-KW"/>
</dbReference>
<keyword evidence="3" id="KW-0347">Helicase</keyword>
<dbReference type="PROSITE" id="PS51192">
    <property type="entry name" value="HELICASE_ATP_BIND_1"/>
    <property type="match status" value="1"/>
</dbReference>
<proteinExistence type="predicted"/>
<evidence type="ECO:0000256" key="2">
    <source>
        <dbReference type="ARBA" id="ARBA00022801"/>
    </source>
</evidence>
<dbReference type="InterPro" id="IPR036388">
    <property type="entry name" value="WH-like_DNA-bd_sf"/>
</dbReference>
<dbReference type="SUPFAM" id="SSF52540">
    <property type="entry name" value="P-loop containing nucleoside triphosphate hydrolases"/>
    <property type="match status" value="1"/>
</dbReference>
<dbReference type="InterPro" id="IPR014001">
    <property type="entry name" value="Helicase_ATP-bd"/>
</dbReference>
<dbReference type="AlphaFoldDB" id="A0A1Y1S677"/>
<dbReference type="InterPro" id="IPR027417">
    <property type="entry name" value="P-loop_NTPase"/>
</dbReference>
<dbReference type="InterPro" id="IPR011545">
    <property type="entry name" value="DEAD/DEAH_box_helicase_dom"/>
</dbReference>
<evidence type="ECO:0000313" key="8">
    <source>
        <dbReference type="Proteomes" id="UP000192639"/>
    </source>
</evidence>
<feature type="domain" description="Helicase ATP-binding" evidence="5">
    <location>
        <begin position="155"/>
        <end position="325"/>
    </location>
</feature>
<dbReference type="SMART" id="SM00382">
    <property type="entry name" value="AAA"/>
    <property type="match status" value="1"/>
</dbReference>
<dbReference type="CDD" id="cd17921">
    <property type="entry name" value="DEXHc_Ski2"/>
    <property type="match status" value="1"/>
</dbReference>
<dbReference type="InterPro" id="IPR050474">
    <property type="entry name" value="Hel308_SKI2-like"/>
</dbReference>
<dbReference type="PANTHER" id="PTHR47961:SF6">
    <property type="entry name" value="DNA-DIRECTED DNA POLYMERASE"/>
    <property type="match status" value="1"/>
</dbReference>
<dbReference type="SMART" id="SM00487">
    <property type="entry name" value="DEXDc"/>
    <property type="match status" value="1"/>
</dbReference>
<dbReference type="InterPro" id="IPR004179">
    <property type="entry name" value="Sec63-dom"/>
</dbReference>
<evidence type="ECO:0000259" key="5">
    <source>
        <dbReference type="PROSITE" id="PS51192"/>
    </source>
</evidence>
<keyword evidence="1" id="KW-0547">Nucleotide-binding</keyword>
<dbReference type="VEuPathDB" id="MicrosporidiaDB:ECANGB1_1781"/>
<dbReference type="Pfam" id="PF00271">
    <property type="entry name" value="Helicase_C"/>
    <property type="match status" value="1"/>
</dbReference>
<evidence type="ECO:0000256" key="3">
    <source>
        <dbReference type="ARBA" id="ARBA00022806"/>
    </source>
</evidence>
<evidence type="ECO:0000313" key="7">
    <source>
        <dbReference type="EMBL" id="ORD93671.1"/>
    </source>
</evidence>
<dbReference type="Pfam" id="PF00270">
    <property type="entry name" value="DEAD"/>
    <property type="match status" value="1"/>
</dbReference>
<keyword evidence="8" id="KW-1185">Reference proteome</keyword>
<dbReference type="Gene3D" id="1.10.10.10">
    <property type="entry name" value="Winged helix-like DNA-binding domain superfamily/Winged helix DNA-binding domain"/>
    <property type="match status" value="1"/>
</dbReference>
<dbReference type="SUPFAM" id="SSF158702">
    <property type="entry name" value="Sec63 N-terminal domain-like"/>
    <property type="match status" value="1"/>
</dbReference>
<dbReference type="InterPro" id="IPR001650">
    <property type="entry name" value="Helicase_C-like"/>
</dbReference>
<dbReference type="GO" id="GO:0016787">
    <property type="term" value="F:hydrolase activity"/>
    <property type="evidence" value="ECO:0007669"/>
    <property type="project" value="UniProtKB-KW"/>
</dbReference>
<dbReference type="Pfam" id="PF02889">
    <property type="entry name" value="Sec63"/>
    <property type="match status" value="1"/>
</dbReference>
<dbReference type="EMBL" id="LWDP01000056">
    <property type="protein sequence ID" value="ORD93671.1"/>
    <property type="molecule type" value="Genomic_DNA"/>
</dbReference>
<organism evidence="7 8">
    <name type="scientific">Enterospora canceri</name>
    <dbReference type="NCBI Taxonomy" id="1081671"/>
    <lineage>
        <taxon>Eukaryota</taxon>
        <taxon>Fungi</taxon>
        <taxon>Fungi incertae sedis</taxon>
        <taxon>Microsporidia</taxon>
        <taxon>Enterocytozoonidae</taxon>
        <taxon>Enterospora</taxon>
    </lineage>
</organism>
<dbReference type="Gene3D" id="1.10.3380.10">
    <property type="entry name" value="Sec63 N-terminal domain-like domain"/>
    <property type="match status" value="1"/>
</dbReference>
<dbReference type="SMART" id="SM00490">
    <property type="entry name" value="HELICc"/>
    <property type="match status" value="1"/>
</dbReference>
<dbReference type="InterPro" id="IPR003593">
    <property type="entry name" value="AAA+_ATPase"/>
</dbReference>
<dbReference type="Proteomes" id="UP000192639">
    <property type="component" value="Unassembled WGS sequence"/>
</dbReference>
<evidence type="ECO:0000256" key="4">
    <source>
        <dbReference type="ARBA" id="ARBA00022840"/>
    </source>
</evidence>
<reference evidence="7 8" key="1">
    <citation type="journal article" date="2017" name="Environ. Microbiol.">
        <title>Decay of the glycolytic pathway and adaptation to intranuclear parasitism within Enterocytozoonidae microsporidia.</title>
        <authorList>
            <person name="Wiredu Boakye D."/>
            <person name="Jaroenlak P."/>
            <person name="Prachumwat A."/>
            <person name="Williams T.A."/>
            <person name="Bateman K.S."/>
            <person name="Itsathitphaisarn O."/>
            <person name="Sritunyalucksana K."/>
            <person name="Paszkiewicz K.H."/>
            <person name="Moore K.A."/>
            <person name="Stentiford G.D."/>
            <person name="Williams B.A."/>
        </authorList>
    </citation>
    <scope>NUCLEOTIDE SEQUENCE [LARGE SCALE GENOMIC DNA]</scope>
    <source>
        <strain evidence="7 8">GB1</strain>
    </source>
</reference>
<dbReference type="PROSITE" id="PS51194">
    <property type="entry name" value="HELICASE_CTER"/>
    <property type="match status" value="1"/>
</dbReference>
<dbReference type="GO" id="GO:0004386">
    <property type="term" value="F:helicase activity"/>
    <property type="evidence" value="ECO:0007669"/>
    <property type="project" value="UniProtKB-KW"/>
</dbReference>
<keyword evidence="4" id="KW-0067">ATP-binding</keyword>
<evidence type="ECO:0000259" key="6">
    <source>
        <dbReference type="PROSITE" id="PS51194"/>
    </source>
</evidence>
<evidence type="ECO:0000256" key="1">
    <source>
        <dbReference type="ARBA" id="ARBA00022741"/>
    </source>
</evidence>
<accession>A0A1Y1S677</accession>
<feature type="domain" description="Helicase C-terminal" evidence="6">
    <location>
        <begin position="396"/>
        <end position="569"/>
    </location>
</feature>
<gene>
    <name evidence="7" type="primary">HELC1</name>
    <name evidence="7" type="ORF">ECANGB1_1781</name>
</gene>
<sequence>MKITVAFEEEQKHLKMSNKKLTETIEKLAGNLSITSDQMIDLLVNTLSKENYESNLVDLLGFDSVEEIFTIVEYRNEITAMKSSKDPPEESENDKYTEYLVQREVVTKKKSVEVIPVTKLIKNGRILLQDKMTKINIKTFFKYTHFNEMQSTMFETAYNTNGNYLLSAPTGSGKTDVALLSILKNFRNRDKKVVYVVPMRALATEVVRKYTKMLRNTLKVVEYTGDTDIAPQEANRADMIVCTPEKFDLTTRRLNSPIKSISLVIIDEIHLLDNTRGVVLETIVVRIQQMGINNQEIIRIIALSATVPNYKEIAEFIRGKAYHFGQEYRPVTLESRLIGFRKLKEEIKEEKEEQHDISEKLETIQIINNKPVKEKTVKKAKTNLEKQNDRYVFENKLEYLIEKMKKHETKQSLVFTTSRGNTTRIAQNILRKQGISVDQKTSLLKYKIGVHHAGLSRKERLETEEAFRDGRISTLICTTTLAWGVNLPADVVFIFDTVYYDLTVGNYVDMHILDVFQIEGRAGRLEYTKATKAHSYIFCSHSSFNSFKHKLSLNYKIKSNLHKKIRDIMLSEIYLRNITDHQGAVDWYTKTFSSVLCYEVDLDSTLAALHCDGLVHKETSISNPFEFTTSPLAAYAVLHYVSCKTLRLFVEQFRDIRSTPDCIELLVQSDVFDNITVRQDETVQLISLLESGDLYQHTAALDPNTSEFSARDKLLILFLNHLYNPGMKLGYTLHMDTVYLIENSTRTLELLKKILVYYHEYDRYVVCSRLSVALKSRITTHKMGHISTTVTEINKFTTFKLDPSIKFDYIALHHENRIVWLTDITECTYITDVTDYDRMTLSINGVDYDIQYSKMPGISNQYKNINLIQVMNIFMGEREAMMNYKIVEIVEQNMPVSNNGILVITRKSDIDRTITSLNIMVSIRLSMFDLFSRSNVVSDVSDDTTGIIVYKGIRIMVKNSKNEYVIDTANNLRIYC</sequence>
<dbReference type="GO" id="GO:0003676">
    <property type="term" value="F:nucleic acid binding"/>
    <property type="evidence" value="ECO:0007669"/>
    <property type="project" value="InterPro"/>
</dbReference>
<name>A0A1Y1S677_9MICR</name>
<dbReference type="PANTHER" id="PTHR47961">
    <property type="entry name" value="DNA POLYMERASE THETA, PUTATIVE (AFU_ORTHOLOGUE AFUA_1G05260)-RELATED"/>
    <property type="match status" value="1"/>
</dbReference>
<dbReference type="Gene3D" id="3.40.50.300">
    <property type="entry name" value="P-loop containing nucleotide triphosphate hydrolases"/>
    <property type="match status" value="2"/>
</dbReference>
<protein>
    <submittedName>
        <fullName evidence="7">HELC1</fullName>
    </submittedName>
</protein>
<comment type="caution">
    <text evidence="7">The sequence shown here is derived from an EMBL/GenBank/DDBJ whole genome shotgun (WGS) entry which is preliminary data.</text>
</comment>
<keyword evidence="2" id="KW-0378">Hydrolase</keyword>
<dbReference type="OrthoDB" id="5575at2759"/>